<dbReference type="InterPro" id="IPR001867">
    <property type="entry name" value="OmpR/PhoB-type_DNA-bd"/>
</dbReference>
<dbReference type="SMART" id="SM00862">
    <property type="entry name" value="Trans_reg_C"/>
    <property type="match status" value="1"/>
</dbReference>
<protein>
    <submittedName>
        <fullName evidence="9">Response regulator</fullName>
    </submittedName>
</protein>
<dbReference type="EMBL" id="CP051680">
    <property type="protein sequence ID" value="QJD84710.1"/>
    <property type="molecule type" value="Genomic_DNA"/>
</dbReference>
<keyword evidence="4" id="KW-0805">Transcription regulation</keyword>
<name>A0A7Z2ZMC8_9BACL</name>
<dbReference type="Gene3D" id="3.40.50.2300">
    <property type="match status" value="1"/>
</dbReference>
<keyword evidence="3" id="KW-0902">Two-component regulatory system</keyword>
<organism evidence="9 10">
    <name type="scientific">Cohnella herbarum</name>
    <dbReference type="NCBI Taxonomy" id="2728023"/>
    <lineage>
        <taxon>Bacteria</taxon>
        <taxon>Bacillati</taxon>
        <taxon>Bacillota</taxon>
        <taxon>Bacilli</taxon>
        <taxon>Bacillales</taxon>
        <taxon>Paenibacillaceae</taxon>
        <taxon>Cohnella</taxon>
    </lineage>
</organism>
<dbReference type="SUPFAM" id="SSF48452">
    <property type="entry name" value="TPR-like"/>
    <property type="match status" value="1"/>
</dbReference>
<dbReference type="InterPro" id="IPR001789">
    <property type="entry name" value="Sig_transdc_resp-reg_receiver"/>
</dbReference>
<dbReference type="PANTHER" id="PTHR48111">
    <property type="entry name" value="REGULATOR OF RPOS"/>
    <property type="match status" value="1"/>
</dbReference>
<evidence type="ECO:0000313" key="9">
    <source>
        <dbReference type="EMBL" id="QJD84710.1"/>
    </source>
</evidence>
<dbReference type="InterPro" id="IPR016032">
    <property type="entry name" value="Sig_transdc_resp-reg_C-effctor"/>
</dbReference>
<dbReference type="GO" id="GO:0005829">
    <property type="term" value="C:cytosol"/>
    <property type="evidence" value="ECO:0007669"/>
    <property type="project" value="TreeGrafter"/>
</dbReference>
<dbReference type="Pfam" id="PF03704">
    <property type="entry name" value="BTAD"/>
    <property type="match status" value="1"/>
</dbReference>
<dbReference type="InterPro" id="IPR005158">
    <property type="entry name" value="BTAD"/>
</dbReference>
<evidence type="ECO:0000256" key="5">
    <source>
        <dbReference type="ARBA" id="ARBA00023125"/>
    </source>
</evidence>
<sequence>MRVLLVDDEPLALIGLRMAIEDEFGDMEVVAAYSNPTEVVTGVMEHCPDVVFLDIHMPEIDGLQLARQLQAVAQGIEIVFITSYDQYAIRAFELYALDYIMKPVERQRLIQTVMRVKEKLNWKNSMKPPRSDASWICCFDRIRFRHPGMESQPVKWRTSRAQELFAYLLHHRNRMVSRSALLELLWQDNEEPTLMQLLYTEIYHVRQTLKRHKMDMISIYAGELEAGYRLDIGDARVDTEAWEHAVKQMGHLDASTVGAYERVLLAYEGGYLGQYEYLWAEHERERLRLLWLYNMNKVSEFYERHGMPDKAIQVNRRAQDLYPEEEGCYFALMKLYDAIGNKIEVEEQYLLLQTRLQKELELPISAHVARWYEQWKLSTA</sequence>
<dbReference type="GO" id="GO:0000156">
    <property type="term" value="F:phosphorelay response regulator activity"/>
    <property type="evidence" value="ECO:0007669"/>
    <property type="project" value="TreeGrafter"/>
</dbReference>
<evidence type="ECO:0000313" key="10">
    <source>
        <dbReference type="Proteomes" id="UP000502248"/>
    </source>
</evidence>
<dbReference type="GO" id="GO:0006355">
    <property type="term" value="P:regulation of DNA-templated transcription"/>
    <property type="evidence" value="ECO:0007669"/>
    <property type="project" value="InterPro"/>
</dbReference>
<dbReference type="RefSeq" id="WP_169280991.1">
    <property type="nucleotide sequence ID" value="NZ_CP051680.1"/>
</dbReference>
<dbReference type="SMART" id="SM01043">
    <property type="entry name" value="BTAD"/>
    <property type="match status" value="1"/>
</dbReference>
<keyword evidence="6" id="KW-0804">Transcription</keyword>
<dbReference type="Pfam" id="PF00486">
    <property type="entry name" value="Trans_reg_C"/>
    <property type="match status" value="1"/>
</dbReference>
<evidence type="ECO:0000259" key="8">
    <source>
        <dbReference type="PROSITE" id="PS50110"/>
    </source>
</evidence>
<evidence type="ECO:0000256" key="3">
    <source>
        <dbReference type="ARBA" id="ARBA00023012"/>
    </source>
</evidence>
<dbReference type="Gene3D" id="1.10.10.10">
    <property type="entry name" value="Winged helix-like DNA-binding domain superfamily/Winged helix DNA-binding domain"/>
    <property type="match status" value="1"/>
</dbReference>
<dbReference type="KEGG" id="cheb:HH215_16985"/>
<evidence type="ECO:0000256" key="6">
    <source>
        <dbReference type="ARBA" id="ARBA00023163"/>
    </source>
</evidence>
<comment type="similarity">
    <text evidence="1">Belongs to the AfsR/DnrI/RedD regulatory family.</text>
</comment>
<dbReference type="InterPro" id="IPR011006">
    <property type="entry name" value="CheY-like_superfamily"/>
</dbReference>
<dbReference type="SUPFAM" id="SSF52172">
    <property type="entry name" value="CheY-like"/>
    <property type="match status" value="1"/>
</dbReference>
<dbReference type="PANTHER" id="PTHR48111:SF69">
    <property type="entry name" value="RESPONSE REGULATOR RECEIVER"/>
    <property type="match status" value="1"/>
</dbReference>
<evidence type="ECO:0000256" key="2">
    <source>
        <dbReference type="ARBA" id="ARBA00022553"/>
    </source>
</evidence>
<dbReference type="Pfam" id="PF00072">
    <property type="entry name" value="Response_reg"/>
    <property type="match status" value="1"/>
</dbReference>
<feature type="domain" description="Response regulatory" evidence="8">
    <location>
        <begin position="2"/>
        <end position="117"/>
    </location>
</feature>
<dbReference type="GO" id="GO:0000976">
    <property type="term" value="F:transcription cis-regulatory region binding"/>
    <property type="evidence" value="ECO:0007669"/>
    <property type="project" value="TreeGrafter"/>
</dbReference>
<keyword evidence="5" id="KW-0238">DNA-binding</keyword>
<dbReference type="InterPro" id="IPR039420">
    <property type="entry name" value="WalR-like"/>
</dbReference>
<accession>A0A7Z2ZMC8</accession>
<dbReference type="GO" id="GO:0032993">
    <property type="term" value="C:protein-DNA complex"/>
    <property type="evidence" value="ECO:0007669"/>
    <property type="project" value="TreeGrafter"/>
</dbReference>
<evidence type="ECO:0000256" key="1">
    <source>
        <dbReference type="ARBA" id="ARBA00005820"/>
    </source>
</evidence>
<dbReference type="Gene3D" id="1.25.40.10">
    <property type="entry name" value="Tetratricopeptide repeat domain"/>
    <property type="match status" value="1"/>
</dbReference>
<dbReference type="SMART" id="SM00448">
    <property type="entry name" value="REC"/>
    <property type="match status" value="1"/>
</dbReference>
<dbReference type="InterPro" id="IPR011990">
    <property type="entry name" value="TPR-like_helical_dom_sf"/>
</dbReference>
<keyword evidence="2 7" id="KW-0597">Phosphoprotein</keyword>
<dbReference type="SUPFAM" id="SSF46894">
    <property type="entry name" value="C-terminal effector domain of the bipartite response regulators"/>
    <property type="match status" value="1"/>
</dbReference>
<gene>
    <name evidence="9" type="ORF">HH215_16985</name>
</gene>
<dbReference type="InterPro" id="IPR036388">
    <property type="entry name" value="WH-like_DNA-bd_sf"/>
</dbReference>
<feature type="modified residue" description="4-aspartylphosphate" evidence="7">
    <location>
        <position position="54"/>
    </location>
</feature>
<reference evidence="9 10" key="1">
    <citation type="submission" date="2020-04" db="EMBL/GenBank/DDBJ databases">
        <title>Genome sequencing of novel species.</title>
        <authorList>
            <person name="Heo J."/>
            <person name="Kim S.-J."/>
            <person name="Kim J.-S."/>
            <person name="Hong S.-B."/>
            <person name="Kwon S.-W."/>
        </authorList>
    </citation>
    <scope>NUCLEOTIDE SEQUENCE [LARGE SCALE GENOMIC DNA]</scope>
    <source>
        <strain evidence="9 10">MFER-1</strain>
    </source>
</reference>
<dbReference type="PROSITE" id="PS50110">
    <property type="entry name" value="RESPONSE_REGULATORY"/>
    <property type="match status" value="1"/>
</dbReference>
<evidence type="ECO:0000256" key="4">
    <source>
        <dbReference type="ARBA" id="ARBA00023015"/>
    </source>
</evidence>
<dbReference type="AlphaFoldDB" id="A0A7Z2ZMC8"/>
<proteinExistence type="inferred from homology"/>
<dbReference type="Proteomes" id="UP000502248">
    <property type="component" value="Chromosome"/>
</dbReference>
<keyword evidence="10" id="KW-1185">Reference proteome</keyword>
<evidence type="ECO:0000256" key="7">
    <source>
        <dbReference type="PROSITE-ProRule" id="PRU00169"/>
    </source>
</evidence>